<feature type="region of interest" description="Disordered" evidence="1">
    <location>
        <begin position="222"/>
        <end position="242"/>
    </location>
</feature>
<dbReference type="EMBL" id="CAUYUJ010017933">
    <property type="protein sequence ID" value="CAK0879245.1"/>
    <property type="molecule type" value="Genomic_DNA"/>
</dbReference>
<keyword evidence="2" id="KW-0732">Signal</keyword>
<evidence type="ECO:0000256" key="2">
    <source>
        <dbReference type="SAM" id="SignalP"/>
    </source>
</evidence>
<evidence type="ECO:0000313" key="3">
    <source>
        <dbReference type="EMBL" id="CAK0879245.1"/>
    </source>
</evidence>
<proteinExistence type="predicted"/>
<feature type="region of interest" description="Disordered" evidence="1">
    <location>
        <begin position="285"/>
        <end position="317"/>
    </location>
</feature>
<comment type="caution">
    <text evidence="3">The sequence shown here is derived from an EMBL/GenBank/DDBJ whole genome shotgun (WGS) entry which is preliminary data.</text>
</comment>
<sequence length="317" mass="33178">MPSMSKLTALACTVAGAIGGAAFVQPGAVRAPAQPRAPAAGLRRWQQLPSEAEAQAAAEAFPAKGFLAGLALGLGVALAGAQHAQAADAPAADAPAPPPEPVVTDVRDLQYKGDKDFEAKKAAIAKAANKVDSGIGLQTWKWGHDYDKKYTTSSTGAGTFLRYNMGNYQIIPSYRGSAADDGTYLIDPIQIKRAAAQRAEDERIRKEVAPIWLKVKGNDRGGIRTGGDASTPNRPLIADMGPDSPSLHRQVWIRSRGPIADLSAMRIAASRSLHLPLCQSPPLSLSLPLSRTAGPPATSGPARACTSRAPTPRRTSP</sequence>
<evidence type="ECO:0000313" key="4">
    <source>
        <dbReference type="Proteomes" id="UP001189429"/>
    </source>
</evidence>
<reference evidence="3" key="1">
    <citation type="submission" date="2023-10" db="EMBL/GenBank/DDBJ databases">
        <authorList>
            <person name="Chen Y."/>
            <person name="Shah S."/>
            <person name="Dougan E. K."/>
            <person name="Thang M."/>
            <person name="Chan C."/>
        </authorList>
    </citation>
    <scope>NUCLEOTIDE SEQUENCE [LARGE SCALE GENOMIC DNA]</scope>
</reference>
<evidence type="ECO:0000256" key="1">
    <source>
        <dbReference type="SAM" id="MobiDB-lite"/>
    </source>
</evidence>
<protein>
    <submittedName>
        <fullName evidence="3">Uncharacterized protein</fullName>
    </submittedName>
</protein>
<organism evidence="3 4">
    <name type="scientific">Prorocentrum cordatum</name>
    <dbReference type="NCBI Taxonomy" id="2364126"/>
    <lineage>
        <taxon>Eukaryota</taxon>
        <taxon>Sar</taxon>
        <taxon>Alveolata</taxon>
        <taxon>Dinophyceae</taxon>
        <taxon>Prorocentrales</taxon>
        <taxon>Prorocentraceae</taxon>
        <taxon>Prorocentrum</taxon>
    </lineage>
</organism>
<dbReference type="Proteomes" id="UP001189429">
    <property type="component" value="Unassembled WGS sequence"/>
</dbReference>
<keyword evidence="4" id="KW-1185">Reference proteome</keyword>
<gene>
    <name evidence="3" type="ORF">PCOR1329_LOCUS62719</name>
</gene>
<feature type="signal peptide" evidence="2">
    <location>
        <begin position="1"/>
        <end position="19"/>
    </location>
</feature>
<feature type="chain" id="PRO_5045196123" evidence="2">
    <location>
        <begin position="20"/>
        <end position="317"/>
    </location>
</feature>
<name>A0ABN9VZV3_9DINO</name>
<accession>A0ABN9VZV3</accession>